<name>A0A139AJ05_GONPJ</name>
<dbReference type="EMBL" id="KQ965751">
    <property type="protein sequence ID" value="KXS16699.1"/>
    <property type="molecule type" value="Genomic_DNA"/>
</dbReference>
<proteinExistence type="predicted"/>
<evidence type="ECO:0000313" key="2">
    <source>
        <dbReference type="Proteomes" id="UP000070544"/>
    </source>
</evidence>
<protein>
    <submittedName>
        <fullName evidence="1">Uncharacterized protein</fullName>
    </submittedName>
</protein>
<dbReference type="Proteomes" id="UP000070544">
    <property type="component" value="Unassembled WGS sequence"/>
</dbReference>
<sequence>MDPFTLTAIPIDLVGDVSAYELDHIFEKQCFAHVVARADLGKDDHNQIVDLLREEVVNVDENLSLTRKSVNQLKGRGVYGFLDDRATGHQSRDADLTSYLLNANNGDEKLSRKETGRICGEIKKSAKRAQLWFDDQGENRPFEVTAEEIQKLITDLKL</sequence>
<keyword evidence="2" id="KW-1185">Reference proteome</keyword>
<accession>A0A139AJ05</accession>
<dbReference type="OrthoDB" id="165089at2759"/>
<reference evidence="1 2" key="1">
    <citation type="journal article" date="2015" name="Genome Biol. Evol.">
        <title>Phylogenomic analyses indicate that early fungi evolved digesting cell walls of algal ancestors of land plants.</title>
        <authorList>
            <person name="Chang Y."/>
            <person name="Wang S."/>
            <person name="Sekimoto S."/>
            <person name="Aerts A.L."/>
            <person name="Choi C."/>
            <person name="Clum A."/>
            <person name="LaButti K.M."/>
            <person name="Lindquist E.A."/>
            <person name="Yee Ngan C."/>
            <person name="Ohm R.A."/>
            <person name="Salamov A.A."/>
            <person name="Grigoriev I.V."/>
            <person name="Spatafora J.W."/>
            <person name="Berbee M.L."/>
        </authorList>
    </citation>
    <scope>NUCLEOTIDE SEQUENCE [LARGE SCALE GENOMIC DNA]</scope>
    <source>
        <strain evidence="1 2">JEL478</strain>
    </source>
</reference>
<evidence type="ECO:0000313" key="1">
    <source>
        <dbReference type="EMBL" id="KXS16699.1"/>
    </source>
</evidence>
<organism evidence="1 2">
    <name type="scientific">Gonapodya prolifera (strain JEL478)</name>
    <name type="common">Monoblepharis prolifera</name>
    <dbReference type="NCBI Taxonomy" id="1344416"/>
    <lineage>
        <taxon>Eukaryota</taxon>
        <taxon>Fungi</taxon>
        <taxon>Fungi incertae sedis</taxon>
        <taxon>Chytridiomycota</taxon>
        <taxon>Chytridiomycota incertae sedis</taxon>
        <taxon>Monoblepharidomycetes</taxon>
        <taxon>Monoblepharidales</taxon>
        <taxon>Gonapodyaceae</taxon>
        <taxon>Gonapodya</taxon>
    </lineage>
</organism>
<gene>
    <name evidence="1" type="ORF">M427DRAFT_43486</name>
</gene>
<dbReference type="AlphaFoldDB" id="A0A139AJ05"/>